<evidence type="ECO:0000256" key="4">
    <source>
        <dbReference type="ARBA" id="ARBA00023125"/>
    </source>
</evidence>
<name>A0A1N6UEG3_9SPIO</name>
<dbReference type="AlphaFoldDB" id="A0A1N6UEG3"/>
<feature type="domain" description="Uracil-DNA glycosylase-like" evidence="7">
    <location>
        <begin position="74"/>
        <end position="244"/>
    </location>
</feature>
<dbReference type="GO" id="GO:0017065">
    <property type="term" value="F:single-strand selective uracil DNA N-glycosylase activity"/>
    <property type="evidence" value="ECO:0007669"/>
    <property type="project" value="InterPro"/>
</dbReference>
<evidence type="ECO:0000256" key="5">
    <source>
        <dbReference type="ARBA" id="ARBA00023204"/>
    </source>
</evidence>
<gene>
    <name evidence="8" type="ORF">SAMN05920897_11235</name>
</gene>
<dbReference type="SUPFAM" id="SSF52141">
    <property type="entry name" value="Uracil-DNA glycosylase-like"/>
    <property type="match status" value="1"/>
</dbReference>
<dbReference type="CDD" id="cd19374">
    <property type="entry name" value="UDG-F3_SMUG1-like"/>
    <property type="match status" value="1"/>
</dbReference>
<keyword evidence="4" id="KW-0238">DNA-binding</keyword>
<proteinExistence type="inferred from homology"/>
<protein>
    <submittedName>
        <fullName evidence="8">Single-strand selective monofunctional uracil DNA glycosylase</fullName>
    </submittedName>
</protein>
<dbReference type="STRING" id="159291.SAMN05920897_11235"/>
<reference evidence="8 9" key="1">
    <citation type="submission" date="2017-01" db="EMBL/GenBank/DDBJ databases">
        <authorList>
            <person name="Mah S.A."/>
            <person name="Swanson W.J."/>
            <person name="Moy G.W."/>
            <person name="Vacquier V.D."/>
        </authorList>
    </citation>
    <scope>NUCLEOTIDE SEQUENCE [LARGE SCALE GENOMIC DNA]</scope>
    <source>
        <strain evidence="8 9">ASpG1</strain>
    </source>
</reference>
<dbReference type="GO" id="GO:0006284">
    <property type="term" value="P:base-excision repair"/>
    <property type="evidence" value="ECO:0007669"/>
    <property type="project" value="InterPro"/>
</dbReference>
<feature type="region of interest" description="Disordered" evidence="6">
    <location>
        <begin position="264"/>
        <end position="288"/>
    </location>
</feature>
<dbReference type="Gene3D" id="3.40.470.10">
    <property type="entry name" value="Uracil-DNA glycosylase-like domain"/>
    <property type="match status" value="1"/>
</dbReference>
<dbReference type="GO" id="GO:0000703">
    <property type="term" value="F:oxidized pyrimidine nucleobase lesion DNA N-glycosylase activity"/>
    <property type="evidence" value="ECO:0007669"/>
    <property type="project" value="TreeGrafter"/>
</dbReference>
<keyword evidence="2" id="KW-0227">DNA damage</keyword>
<dbReference type="Proteomes" id="UP000186400">
    <property type="component" value="Unassembled WGS sequence"/>
</dbReference>
<organism evidence="8 9">
    <name type="scientific">Alkalispirochaeta americana</name>
    <dbReference type="NCBI Taxonomy" id="159291"/>
    <lineage>
        <taxon>Bacteria</taxon>
        <taxon>Pseudomonadati</taxon>
        <taxon>Spirochaetota</taxon>
        <taxon>Spirochaetia</taxon>
        <taxon>Spirochaetales</taxon>
        <taxon>Spirochaetaceae</taxon>
        <taxon>Alkalispirochaeta</taxon>
    </lineage>
</organism>
<keyword evidence="5" id="KW-0234">DNA repair</keyword>
<evidence type="ECO:0000259" key="7">
    <source>
        <dbReference type="Pfam" id="PF03167"/>
    </source>
</evidence>
<dbReference type="EMBL" id="FTMS01000012">
    <property type="protein sequence ID" value="SIQ63952.1"/>
    <property type="molecule type" value="Genomic_DNA"/>
</dbReference>
<evidence type="ECO:0000256" key="3">
    <source>
        <dbReference type="ARBA" id="ARBA00022801"/>
    </source>
</evidence>
<evidence type="ECO:0000313" key="8">
    <source>
        <dbReference type="EMBL" id="SIQ63952.1"/>
    </source>
</evidence>
<accession>A0A1N6UEG3</accession>
<dbReference type="PANTHER" id="PTHR13235:SF2">
    <property type="entry name" value="SINGLE-STRAND SELECTIVE MONOFUNCTIONAL URACIL DNA GLYCOSYLASE"/>
    <property type="match status" value="1"/>
</dbReference>
<dbReference type="InterPro" id="IPR039134">
    <property type="entry name" value="SMUG1"/>
</dbReference>
<evidence type="ECO:0000313" key="9">
    <source>
        <dbReference type="Proteomes" id="UP000186400"/>
    </source>
</evidence>
<dbReference type="Pfam" id="PF03167">
    <property type="entry name" value="UDG"/>
    <property type="match status" value="1"/>
</dbReference>
<sequence length="288" mass="31762">MAEICEENINEAKSPESPGLVIYNRYRRLSEELALLSREIMEALPDVAALYNPLEYADAPWREYLTRFCTGPRQIVFLGMNPGPWGMAQTGVPFGEIAAVRDWMGISAPVQQPRTPHPKRPIEGFSCTRSEVSGRRLWGLMQETYGTARECFQNLLVLNFCPLVFMAESGRNITPDKLPATYRTALEEACLRALTDSLQVLKPRYLVGVGAFATARLKGIPPRPEVQNPAPEVVQILHPSPASPAANRGWAEAVSAQLLAAGVWPPQRANPDRAEPQGDRISVSNSGK</sequence>
<dbReference type="PANTHER" id="PTHR13235">
    <property type="entry name" value="SINGLE-STRAND SELECTIVE MONOFUNCTIONAL URACIL DNA GLYCOSYLASE"/>
    <property type="match status" value="1"/>
</dbReference>
<dbReference type="InterPro" id="IPR005122">
    <property type="entry name" value="Uracil-DNA_glycosylase-like"/>
</dbReference>
<dbReference type="InterPro" id="IPR036895">
    <property type="entry name" value="Uracil-DNA_glycosylase-like_sf"/>
</dbReference>
<evidence type="ECO:0000256" key="1">
    <source>
        <dbReference type="ARBA" id="ARBA00007889"/>
    </source>
</evidence>
<evidence type="ECO:0000256" key="6">
    <source>
        <dbReference type="SAM" id="MobiDB-lite"/>
    </source>
</evidence>
<dbReference type="GO" id="GO:0003677">
    <property type="term" value="F:DNA binding"/>
    <property type="evidence" value="ECO:0007669"/>
    <property type="project" value="UniProtKB-KW"/>
</dbReference>
<dbReference type="FunFam" id="3.40.470.10:FF:000005">
    <property type="entry name" value="Single-strand selective monofunctional uracil DNA glycosylase"/>
    <property type="match status" value="1"/>
</dbReference>
<comment type="similarity">
    <text evidence="1">Belongs to the uracil-DNA glycosylase (UDG) superfamily. SMUG1 family.</text>
</comment>
<dbReference type="RefSeq" id="WP_200796818.1">
    <property type="nucleotide sequence ID" value="NZ_FTMS01000012.1"/>
</dbReference>
<keyword evidence="9" id="KW-1185">Reference proteome</keyword>
<evidence type="ECO:0000256" key="2">
    <source>
        <dbReference type="ARBA" id="ARBA00022763"/>
    </source>
</evidence>
<keyword evidence="3" id="KW-0378">Hydrolase</keyword>